<feature type="transmembrane region" description="Helical" evidence="9">
    <location>
        <begin position="136"/>
        <end position="153"/>
    </location>
</feature>
<keyword evidence="4 8" id="KW-0133">Cell shape</keyword>
<keyword evidence="5 8" id="KW-0573">Peptidoglycan synthesis</keyword>
<dbReference type="InterPro" id="IPR051050">
    <property type="entry name" value="Lipid_II_flippase_MurJ/MviN"/>
</dbReference>
<dbReference type="EMBL" id="JAFBDT010000019">
    <property type="protein sequence ID" value="MBM7562470.1"/>
    <property type="molecule type" value="Genomic_DNA"/>
</dbReference>
<dbReference type="Proteomes" id="UP000767854">
    <property type="component" value="Unassembled WGS sequence"/>
</dbReference>
<evidence type="ECO:0000256" key="5">
    <source>
        <dbReference type="ARBA" id="ARBA00022984"/>
    </source>
</evidence>
<dbReference type="CDD" id="cd13123">
    <property type="entry name" value="MATE_MurJ_like"/>
    <property type="match status" value="1"/>
</dbReference>
<comment type="similarity">
    <text evidence="8">Belongs to the MurJ/MviN family.</text>
</comment>
<dbReference type="NCBIfam" id="TIGR01695">
    <property type="entry name" value="murJ_mviN"/>
    <property type="match status" value="1"/>
</dbReference>
<gene>
    <name evidence="10" type="ORF">JOC49_002030</name>
</gene>
<feature type="transmembrane region" description="Helical" evidence="9">
    <location>
        <begin position="160"/>
        <end position="179"/>
    </location>
</feature>
<comment type="function">
    <text evidence="8">Involved in peptidoglycan biosynthesis. Transports lipid-linked peptidoglycan precursors from the inner to the outer leaflet of the cytoplasmic membrane.</text>
</comment>
<organism evidence="10 11">
    <name type="scientific">Fusibacter tunisiensis</name>
    <dbReference type="NCBI Taxonomy" id="1008308"/>
    <lineage>
        <taxon>Bacteria</taxon>
        <taxon>Bacillati</taxon>
        <taxon>Bacillota</taxon>
        <taxon>Clostridia</taxon>
        <taxon>Eubacteriales</taxon>
        <taxon>Eubacteriales Family XII. Incertae Sedis</taxon>
        <taxon>Fusibacter</taxon>
    </lineage>
</organism>
<dbReference type="PRINTS" id="PR01806">
    <property type="entry name" value="VIRFACTRMVIN"/>
</dbReference>
<feature type="transmembrane region" description="Helical" evidence="9">
    <location>
        <begin position="382"/>
        <end position="404"/>
    </location>
</feature>
<comment type="subcellular location">
    <subcellularLocation>
        <location evidence="1">Cell membrane</location>
        <topology evidence="1">Multi-pass membrane protein</topology>
    </subcellularLocation>
</comment>
<feature type="transmembrane region" description="Helical" evidence="9">
    <location>
        <begin position="349"/>
        <end position="370"/>
    </location>
</feature>
<evidence type="ECO:0000256" key="6">
    <source>
        <dbReference type="ARBA" id="ARBA00022989"/>
    </source>
</evidence>
<evidence type="ECO:0000256" key="8">
    <source>
        <dbReference type="PIRNR" id="PIRNR002869"/>
    </source>
</evidence>
<feature type="transmembrane region" description="Helical" evidence="9">
    <location>
        <begin position="237"/>
        <end position="259"/>
    </location>
</feature>
<dbReference type="PANTHER" id="PTHR47019:SF1">
    <property type="entry name" value="LIPID II FLIPPASE MURJ"/>
    <property type="match status" value="1"/>
</dbReference>
<protein>
    <recommendedName>
        <fullName evidence="8">Lipid II flippase</fullName>
    </recommendedName>
</protein>
<dbReference type="RefSeq" id="WP_204664900.1">
    <property type="nucleotide sequence ID" value="NZ_JAFBDT010000019.1"/>
</dbReference>
<feature type="transmembrane region" description="Helical" evidence="9">
    <location>
        <begin position="185"/>
        <end position="204"/>
    </location>
</feature>
<keyword evidence="6 9" id="KW-1133">Transmembrane helix</keyword>
<evidence type="ECO:0000256" key="7">
    <source>
        <dbReference type="ARBA" id="ARBA00023136"/>
    </source>
</evidence>
<evidence type="ECO:0000313" key="10">
    <source>
        <dbReference type="EMBL" id="MBM7562470.1"/>
    </source>
</evidence>
<feature type="transmembrane region" description="Helical" evidence="9">
    <location>
        <begin position="56"/>
        <end position="77"/>
    </location>
</feature>
<feature type="transmembrane region" description="Helical" evidence="9">
    <location>
        <begin position="9"/>
        <end position="28"/>
    </location>
</feature>
<dbReference type="PANTHER" id="PTHR47019">
    <property type="entry name" value="LIPID II FLIPPASE MURJ"/>
    <property type="match status" value="1"/>
</dbReference>
<feature type="transmembrane region" description="Helical" evidence="9">
    <location>
        <begin position="410"/>
        <end position="430"/>
    </location>
</feature>
<reference evidence="10 11" key="1">
    <citation type="submission" date="2021-01" db="EMBL/GenBank/DDBJ databases">
        <title>Genomic Encyclopedia of Type Strains, Phase IV (KMG-IV): sequencing the most valuable type-strain genomes for metagenomic binning, comparative biology and taxonomic classification.</title>
        <authorList>
            <person name="Goeker M."/>
        </authorList>
    </citation>
    <scope>NUCLEOTIDE SEQUENCE [LARGE SCALE GENOMIC DNA]</scope>
    <source>
        <strain evidence="10 11">DSM 24436</strain>
    </source>
</reference>
<keyword evidence="7 8" id="KW-0472">Membrane</keyword>
<evidence type="ECO:0000256" key="1">
    <source>
        <dbReference type="ARBA" id="ARBA00004651"/>
    </source>
</evidence>
<evidence type="ECO:0000256" key="4">
    <source>
        <dbReference type="ARBA" id="ARBA00022960"/>
    </source>
</evidence>
<feature type="transmembrane region" description="Helical" evidence="9">
    <location>
        <begin position="310"/>
        <end position="329"/>
    </location>
</feature>
<comment type="caution">
    <text evidence="10">The sequence shown here is derived from an EMBL/GenBank/DDBJ whole genome shotgun (WGS) entry which is preliminary data.</text>
</comment>
<accession>A0ABS2MST9</accession>
<feature type="transmembrane region" description="Helical" evidence="9">
    <location>
        <begin position="475"/>
        <end position="495"/>
    </location>
</feature>
<proteinExistence type="inferred from homology"/>
<keyword evidence="2 8" id="KW-1003">Cell membrane</keyword>
<name>A0ABS2MST9_9FIRM</name>
<evidence type="ECO:0000256" key="2">
    <source>
        <dbReference type="ARBA" id="ARBA00022475"/>
    </source>
</evidence>
<keyword evidence="8" id="KW-0961">Cell wall biogenesis/degradation</keyword>
<sequence length="507" mass="56161">MMKKENKDYIVLMAMILTTLLSKMLGMVRDMLIAGDYGITYEADAFFIASRIPNNFFDFALSAAVVSTFIPIFNRTIHQKSEKEAFQYANHFLTFALILSGAVAFVLLILPEPLVSIFGPGLGVEASKLAAELTRYMAPVVIFATITFTFVGLMQSYGHYVMSSAISIFSNAVVIVYLMTLNSNFGLVGLAVAFTIGWGVQAVVQMPMMAREGYIYKPQLNLRSSDMRDTIRMTGPVLFSTWAQPASAMIISILASYYSGGVALMEYANRVYIIISGVLVYTITNYVFPKLSKTFSQKNKKGFGHVIEKSLELFIYFGLPVVFITVLFSEEMIRVLFERGLFDRTATVRAGRILGVFIWGLMGLGFKEILNRVYFAMGNSRLPLWITLVGIGLNLPLSIGLGRLMGLEGLALGATLSMVFSSGIMLAISIRRGLIANWVEFIKRFLSILFVDTVLFYGLSRILPTLQYGTLKTVVIMGGITLAYFACHVGLLKILKVGIPSLQMESY</sequence>
<feature type="transmembrane region" description="Helical" evidence="9">
    <location>
        <begin position="271"/>
        <end position="289"/>
    </location>
</feature>
<feature type="transmembrane region" description="Helical" evidence="9">
    <location>
        <begin position="442"/>
        <end position="463"/>
    </location>
</feature>
<evidence type="ECO:0000256" key="3">
    <source>
        <dbReference type="ARBA" id="ARBA00022692"/>
    </source>
</evidence>
<dbReference type="InterPro" id="IPR004268">
    <property type="entry name" value="MurJ"/>
</dbReference>
<dbReference type="PIRSF" id="PIRSF002869">
    <property type="entry name" value="MviN"/>
    <property type="match status" value="1"/>
</dbReference>
<keyword evidence="8" id="KW-0813">Transport</keyword>
<feature type="transmembrane region" description="Helical" evidence="9">
    <location>
        <begin position="89"/>
        <end position="110"/>
    </location>
</feature>
<keyword evidence="3 9" id="KW-0812">Transmembrane</keyword>
<dbReference type="Pfam" id="PF03023">
    <property type="entry name" value="MurJ"/>
    <property type="match status" value="1"/>
</dbReference>
<keyword evidence="11" id="KW-1185">Reference proteome</keyword>
<evidence type="ECO:0000313" key="11">
    <source>
        <dbReference type="Proteomes" id="UP000767854"/>
    </source>
</evidence>
<evidence type="ECO:0000256" key="9">
    <source>
        <dbReference type="SAM" id="Phobius"/>
    </source>
</evidence>